<dbReference type="Gene3D" id="3.40.30.30">
    <property type="entry name" value="Hypothetical protein sa0798"/>
    <property type="match status" value="1"/>
</dbReference>
<accession>A0A7W2AR83</accession>
<comment type="caution">
    <text evidence="1">The sequence shown here is derived from an EMBL/GenBank/DDBJ whole genome shotgun (WGS) entry which is preliminary data.</text>
</comment>
<protein>
    <submittedName>
        <fullName evidence="1">YuzD family protein</fullName>
    </submittedName>
</protein>
<dbReference type="InterPro" id="IPR009190">
    <property type="entry name" value="DUF1462"/>
</dbReference>
<dbReference type="InterPro" id="IPR038218">
    <property type="entry name" value="YuzD-like_sp"/>
</dbReference>
<name>A0A7W2AR83_9BACL</name>
<sequence length="101" mass="11461">MGKLSVYVYGAEEICSSCVNLPSSKETATWLEAALARKYGKKITVHYVDIHQPETEKEKAFSKRVFEEELWYPVVVIEDEIIAEGNPGLKQICQVIDRLLS</sequence>
<dbReference type="EMBL" id="JACEOL010000028">
    <property type="protein sequence ID" value="MBA4602288.1"/>
    <property type="molecule type" value="Genomic_DNA"/>
</dbReference>
<reference evidence="1 2" key="1">
    <citation type="submission" date="2020-07" db="EMBL/GenBank/DDBJ databases">
        <title>Thermoactinomyces phylogeny.</title>
        <authorList>
            <person name="Dunlap C."/>
        </authorList>
    </citation>
    <scope>NUCLEOTIDE SEQUENCE [LARGE SCALE GENOMIC DNA]</scope>
    <source>
        <strain evidence="1 2">AMNI-1</strain>
    </source>
</reference>
<dbReference type="RefSeq" id="WP_181739668.1">
    <property type="nucleotide sequence ID" value="NZ_JACEOL010000028.1"/>
</dbReference>
<evidence type="ECO:0000313" key="2">
    <source>
        <dbReference type="Proteomes" id="UP000538292"/>
    </source>
</evidence>
<organism evidence="1 2">
    <name type="scientific">Thermoactinomyces mirandus</name>
    <dbReference type="NCBI Taxonomy" id="2756294"/>
    <lineage>
        <taxon>Bacteria</taxon>
        <taxon>Bacillati</taxon>
        <taxon>Bacillota</taxon>
        <taxon>Bacilli</taxon>
        <taxon>Bacillales</taxon>
        <taxon>Thermoactinomycetaceae</taxon>
        <taxon>Thermoactinomyces</taxon>
    </lineage>
</organism>
<dbReference type="Proteomes" id="UP000538292">
    <property type="component" value="Unassembled WGS sequence"/>
</dbReference>
<dbReference type="SUPFAM" id="SSF52833">
    <property type="entry name" value="Thioredoxin-like"/>
    <property type="match status" value="1"/>
</dbReference>
<proteinExistence type="predicted"/>
<evidence type="ECO:0000313" key="1">
    <source>
        <dbReference type="EMBL" id="MBA4602288.1"/>
    </source>
</evidence>
<gene>
    <name evidence="1" type="ORF">H2C83_08150</name>
</gene>
<keyword evidence="2" id="KW-1185">Reference proteome</keyword>
<dbReference type="AlphaFoldDB" id="A0A7W2AR83"/>
<dbReference type="Pfam" id="PF07315">
    <property type="entry name" value="DUF1462"/>
    <property type="match status" value="1"/>
</dbReference>
<dbReference type="InterPro" id="IPR036249">
    <property type="entry name" value="Thioredoxin-like_sf"/>
</dbReference>